<protein>
    <submittedName>
        <fullName evidence="1">Uncharacterized protein</fullName>
    </submittedName>
</protein>
<reference evidence="2" key="1">
    <citation type="submission" date="2016-10" db="EMBL/GenBank/DDBJ databases">
        <authorList>
            <person name="Varghese N."/>
            <person name="Submissions S."/>
        </authorList>
    </citation>
    <scope>NUCLEOTIDE SEQUENCE [LARGE SCALE GENOMIC DNA]</scope>
    <source>
        <strain evidence="2">DSM 45460</strain>
    </source>
</reference>
<dbReference type="AlphaFoldDB" id="A0A1G9AID0"/>
<proteinExistence type="predicted"/>
<name>A0A1G9AID0_ACTMZ</name>
<accession>A0A1G9AID0</accession>
<keyword evidence="2" id="KW-1185">Reference proteome</keyword>
<organism evidence="1 2">
    <name type="scientific">Actinopolyspora mzabensis</name>
    <dbReference type="NCBI Taxonomy" id="995066"/>
    <lineage>
        <taxon>Bacteria</taxon>
        <taxon>Bacillati</taxon>
        <taxon>Actinomycetota</taxon>
        <taxon>Actinomycetes</taxon>
        <taxon>Actinopolysporales</taxon>
        <taxon>Actinopolysporaceae</taxon>
        <taxon>Actinopolyspora</taxon>
    </lineage>
</organism>
<evidence type="ECO:0000313" key="1">
    <source>
        <dbReference type="EMBL" id="SDK27018.1"/>
    </source>
</evidence>
<dbReference type="EMBL" id="FNFM01000006">
    <property type="protein sequence ID" value="SDK27018.1"/>
    <property type="molecule type" value="Genomic_DNA"/>
</dbReference>
<dbReference type="Proteomes" id="UP000199213">
    <property type="component" value="Unassembled WGS sequence"/>
</dbReference>
<gene>
    <name evidence="1" type="ORF">SAMN04487820_10664</name>
</gene>
<sequence>MGARHPGQVGLPVLGGARRRIPGLRGAEVTLLVGVDHCPPPEGDVAAAHNLIPRSDSTFTVAHSAITYGNNFLARRAKKARTLTRR</sequence>
<evidence type="ECO:0000313" key="2">
    <source>
        <dbReference type="Proteomes" id="UP000199213"/>
    </source>
</evidence>